<dbReference type="Pfam" id="PF00078">
    <property type="entry name" value="RVT_1"/>
    <property type="match status" value="1"/>
</dbReference>
<comment type="caution">
    <text evidence="2">The sequence shown here is derived from an EMBL/GenBank/DDBJ whole genome shotgun (WGS) entry which is preliminary data.</text>
</comment>
<protein>
    <recommendedName>
        <fullName evidence="1">Reverse transcriptase domain-containing protein</fullName>
    </recommendedName>
</protein>
<evidence type="ECO:0000313" key="3">
    <source>
        <dbReference type="Proteomes" id="UP000177069"/>
    </source>
</evidence>
<proteinExistence type="predicted"/>
<organism evidence="2 3">
    <name type="scientific">Candidatus Curtissbacteria bacterium RIFCSPHIGHO2_01_FULL_41_13</name>
    <dbReference type="NCBI Taxonomy" id="1797745"/>
    <lineage>
        <taxon>Bacteria</taxon>
        <taxon>Candidatus Curtissiibacteriota</taxon>
    </lineage>
</organism>
<dbReference type="EMBL" id="MFBA01000022">
    <property type="protein sequence ID" value="OGD85586.1"/>
    <property type="molecule type" value="Genomic_DNA"/>
</dbReference>
<name>A0A1F5G146_9BACT</name>
<gene>
    <name evidence="2" type="ORF">A2696_00980</name>
</gene>
<dbReference type="InterPro" id="IPR043502">
    <property type="entry name" value="DNA/RNA_pol_sf"/>
</dbReference>
<dbReference type="PROSITE" id="PS50878">
    <property type="entry name" value="RT_POL"/>
    <property type="match status" value="1"/>
</dbReference>
<sequence length="356" mass="42105">MDYSSLVSIDNLFQAWEEFKKGKRKKRDVQVFERNLEDNLFTLHRKLTAQTYRHGSYQDFYVNDPKRRHIHKAQVVDRVVHHLLYKHLYALFDETFIFDSYSCRLDKGTHKAVKRLEKFSRIASKNYTQDCWILKLDIKRFFASVDHQVLKRLIAKKVKDKDILWLIDQVIDSFPLGVEPLKGIPLGNLTSQIFANVYLNELDRFVKHRLKIKYHLRYADDFVILRSSKGQLLSYIDMLESFLKGSLELKLHPQKIILRKLTWGIDFCGYIVLPRYRLVRAKTRRRIFKKVLRTSPSQQSLESYLGHLSHANSYTLKADLKNLFYLTQGIRPAPTMNQLKSLTLRFNLGSSPHSRN</sequence>
<dbReference type="PANTHER" id="PTHR34047">
    <property type="entry name" value="NUCLEAR INTRON MATURASE 1, MITOCHONDRIAL-RELATED"/>
    <property type="match status" value="1"/>
</dbReference>
<reference evidence="2 3" key="1">
    <citation type="journal article" date="2016" name="Nat. Commun.">
        <title>Thousands of microbial genomes shed light on interconnected biogeochemical processes in an aquifer system.</title>
        <authorList>
            <person name="Anantharaman K."/>
            <person name="Brown C.T."/>
            <person name="Hug L.A."/>
            <person name="Sharon I."/>
            <person name="Castelle C.J."/>
            <person name="Probst A.J."/>
            <person name="Thomas B.C."/>
            <person name="Singh A."/>
            <person name="Wilkins M.J."/>
            <person name="Karaoz U."/>
            <person name="Brodie E.L."/>
            <person name="Williams K.H."/>
            <person name="Hubbard S.S."/>
            <person name="Banfield J.F."/>
        </authorList>
    </citation>
    <scope>NUCLEOTIDE SEQUENCE [LARGE SCALE GENOMIC DNA]</scope>
</reference>
<dbReference type="CDD" id="cd01651">
    <property type="entry name" value="RT_G2_intron"/>
    <property type="match status" value="1"/>
</dbReference>
<dbReference type="PANTHER" id="PTHR34047:SF8">
    <property type="entry name" value="PROTEIN YKFC"/>
    <property type="match status" value="1"/>
</dbReference>
<accession>A0A1F5G146</accession>
<dbReference type="AlphaFoldDB" id="A0A1F5G146"/>
<evidence type="ECO:0000259" key="1">
    <source>
        <dbReference type="PROSITE" id="PS50878"/>
    </source>
</evidence>
<dbReference type="InterPro" id="IPR000477">
    <property type="entry name" value="RT_dom"/>
</dbReference>
<dbReference type="Proteomes" id="UP000177069">
    <property type="component" value="Unassembled WGS sequence"/>
</dbReference>
<evidence type="ECO:0000313" key="2">
    <source>
        <dbReference type="EMBL" id="OGD85586.1"/>
    </source>
</evidence>
<dbReference type="InterPro" id="IPR051083">
    <property type="entry name" value="GrpII_Intron_Splice-Mob/Def"/>
</dbReference>
<feature type="domain" description="Reverse transcriptase" evidence="1">
    <location>
        <begin position="1"/>
        <end position="272"/>
    </location>
</feature>
<dbReference type="SUPFAM" id="SSF56672">
    <property type="entry name" value="DNA/RNA polymerases"/>
    <property type="match status" value="1"/>
</dbReference>